<organism evidence="2 3">
    <name type="scientific">Cymbomonas tetramitiformis</name>
    <dbReference type="NCBI Taxonomy" id="36881"/>
    <lineage>
        <taxon>Eukaryota</taxon>
        <taxon>Viridiplantae</taxon>
        <taxon>Chlorophyta</taxon>
        <taxon>Pyramimonadophyceae</taxon>
        <taxon>Pyramimonadales</taxon>
        <taxon>Pyramimonadaceae</taxon>
        <taxon>Cymbomonas</taxon>
    </lineage>
</organism>
<comment type="caution">
    <text evidence="2">The sequence shown here is derived from an EMBL/GenBank/DDBJ whole genome shotgun (WGS) entry which is preliminary data.</text>
</comment>
<proteinExistence type="predicted"/>
<gene>
    <name evidence="2" type="ORF">CYMTET_3745</name>
</gene>
<dbReference type="Proteomes" id="UP001190700">
    <property type="component" value="Unassembled WGS sequence"/>
</dbReference>
<feature type="chain" id="PRO_5041908953" evidence="1">
    <location>
        <begin position="20"/>
        <end position="354"/>
    </location>
</feature>
<evidence type="ECO:0000256" key="1">
    <source>
        <dbReference type="SAM" id="SignalP"/>
    </source>
</evidence>
<reference evidence="2 3" key="1">
    <citation type="journal article" date="2015" name="Genome Biol. Evol.">
        <title>Comparative Genomics of a Bacterivorous Green Alga Reveals Evolutionary Causalities and Consequences of Phago-Mixotrophic Mode of Nutrition.</title>
        <authorList>
            <person name="Burns J.A."/>
            <person name="Paasch A."/>
            <person name="Narechania A."/>
            <person name="Kim E."/>
        </authorList>
    </citation>
    <scope>NUCLEOTIDE SEQUENCE [LARGE SCALE GENOMIC DNA]</scope>
    <source>
        <strain evidence="2 3">PLY_AMNH</strain>
    </source>
</reference>
<dbReference type="EMBL" id="LGRX02000355">
    <property type="protein sequence ID" value="KAK3288792.1"/>
    <property type="molecule type" value="Genomic_DNA"/>
</dbReference>
<keyword evidence="3" id="KW-1185">Reference proteome</keyword>
<accession>A0AAE0H2Q9</accession>
<protein>
    <submittedName>
        <fullName evidence="2">Uncharacterized protein</fullName>
    </submittedName>
</protein>
<sequence>MRLALALFLVRCFIVVTRAGGLAFKDPHMSYCHLVVNGDGNLDGLVRLIERHWATSESKPLVKLLRWFVALGGRAHVEKLELTNIRADLVSLSSQLLDIDEEVFRQLAKLCMTSSEPSSLAEHKECIAELGDALQLKEKSTLPLDAYLQAVKGSKSPKHAVQWMFDAPMDDDSTAPPRTRGQKNNAIRKKKNLLALSSIVHRSWMDKEHRRLPPSMSNNLAAGTILRACLLSIFAPKPSADGSIRGIDVPRNAQLRMVDLQPVVMAFHSGTVTQRCLMEVAALSLWRGSNVTALPNLARFAGIEVEKMELFSHFVALFGLIERARADSVVSIRPKLSLTAHLPHDAYIQLLPFF</sequence>
<name>A0AAE0H2Q9_9CHLO</name>
<keyword evidence="1" id="KW-0732">Signal</keyword>
<dbReference type="AlphaFoldDB" id="A0AAE0H2Q9"/>
<evidence type="ECO:0000313" key="3">
    <source>
        <dbReference type="Proteomes" id="UP001190700"/>
    </source>
</evidence>
<evidence type="ECO:0000313" key="2">
    <source>
        <dbReference type="EMBL" id="KAK3288792.1"/>
    </source>
</evidence>
<feature type="signal peptide" evidence="1">
    <location>
        <begin position="1"/>
        <end position="19"/>
    </location>
</feature>